<name>A0A420J155_9PEZI</name>
<protein>
    <submittedName>
        <fullName evidence="2">Uncharacterized protein</fullName>
    </submittedName>
</protein>
<dbReference type="AlphaFoldDB" id="A0A420J155"/>
<accession>A0A420J155</accession>
<evidence type="ECO:0000313" key="3">
    <source>
        <dbReference type="Proteomes" id="UP000285326"/>
    </source>
</evidence>
<reference evidence="2 3" key="1">
    <citation type="journal article" date="2018" name="BMC Genomics">
        <title>Comparative genome analyses reveal sequence features reflecting distinct modes of host-adaptation between dicot and monocot powdery mildew.</title>
        <authorList>
            <person name="Wu Y."/>
            <person name="Ma X."/>
            <person name="Pan Z."/>
            <person name="Kale S.D."/>
            <person name="Song Y."/>
            <person name="King H."/>
            <person name="Zhang Q."/>
            <person name="Presley C."/>
            <person name="Deng X."/>
            <person name="Wei C.I."/>
            <person name="Xiao S."/>
        </authorList>
    </citation>
    <scope>NUCLEOTIDE SEQUENCE [LARGE SCALE GENOMIC DNA]</scope>
    <source>
        <strain evidence="2">UMSG1</strain>
    </source>
</reference>
<evidence type="ECO:0000256" key="1">
    <source>
        <dbReference type="SAM" id="MobiDB-lite"/>
    </source>
</evidence>
<feature type="compositionally biased region" description="Basic and acidic residues" evidence="1">
    <location>
        <begin position="38"/>
        <end position="48"/>
    </location>
</feature>
<comment type="caution">
    <text evidence="2">The sequence shown here is derived from an EMBL/GenBank/DDBJ whole genome shotgun (WGS) entry which is preliminary data.</text>
</comment>
<gene>
    <name evidence="2" type="ORF">GcM1_192008</name>
</gene>
<feature type="region of interest" description="Disordered" evidence="1">
    <location>
        <begin position="1"/>
        <end position="48"/>
    </location>
</feature>
<sequence>MCGVIPQGRDSTPAPLISLDLDDPGPSQDYNKSTSFLEDDKLSDNKETHDPIKDALVEFANSAAIRAEEAKAIFSDIACTFDNKYNSLCDSNLSLKQQHAHRIFCKDLTEVASKHFEAYIRRVSAETIGSKLTHLAAPAIRG</sequence>
<dbReference type="Proteomes" id="UP000285326">
    <property type="component" value="Unassembled WGS sequence"/>
</dbReference>
<evidence type="ECO:0000313" key="2">
    <source>
        <dbReference type="EMBL" id="RKF80483.1"/>
    </source>
</evidence>
<organism evidence="2 3">
    <name type="scientific">Golovinomyces cichoracearum</name>
    <dbReference type="NCBI Taxonomy" id="62708"/>
    <lineage>
        <taxon>Eukaryota</taxon>
        <taxon>Fungi</taxon>
        <taxon>Dikarya</taxon>
        <taxon>Ascomycota</taxon>
        <taxon>Pezizomycotina</taxon>
        <taxon>Leotiomycetes</taxon>
        <taxon>Erysiphales</taxon>
        <taxon>Erysiphaceae</taxon>
        <taxon>Golovinomyces</taxon>
    </lineage>
</organism>
<dbReference type="EMBL" id="MCBS01019291">
    <property type="protein sequence ID" value="RKF80483.1"/>
    <property type="molecule type" value="Genomic_DNA"/>
</dbReference>
<proteinExistence type="predicted"/>